<name>A0A5C6BYQ1_9BACT</name>
<keyword evidence="1" id="KW-0812">Transmembrane</keyword>
<evidence type="ECO:0000256" key="1">
    <source>
        <dbReference type="SAM" id="Phobius"/>
    </source>
</evidence>
<gene>
    <name evidence="2" type="ORF">Poly21_42640</name>
</gene>
<keyword evidence="3" id="KW-1185">Reference proteome</keyword>
<accession>A0A5C6BYQ1</accession>
<sequence length="230" mass="25916">MTYQKQTRPILMFDPFAATLAFSPLIVYVLCLSIIRIGGFVWVTTGARDTAAVLVAISGLIVIGPMELFFPNATASLLGAWVWIPLMLLYFLFACLVVINSRPKLVIYGRTLEEVYPAMVRAARAMDSNAIEHEEQLQIHLPALTTHIRLDPVRGNDCSSVVAFEPTLPLAFWNQLANHLRTELRPTPPPYPRRGWAMLIMATMTAFFLVRYIAAQPALLVEGFHEWFIR</sequence>
<feature type="transmembrane region" description="Helical" evidence="1">
    <location>
        <begin position="82"/>
        <end position="100"/>
    </location>
</feature>
<keyword evidence="1" id="KW-0472">Membrane</keyword>
<evidence type="ECO:0000313" key="3">
    <source>
        <dbReference type="Proteomes" id="UP000319908"/>
    </source>
</evidence>
<feature type="transmembrane region" description="Helical" evidence="1">
    <location>
        <begin position="50"/>
        <end position="70"/>
    </location>
</feature>
<feature type="transmembrane region" description="Helical" evidence="1">
    <location>
        <begin position="20"/>
        <end position="43"/>
    </location>
</feature>
<protein>
    <submittedName>
        <fullName evidence="2">Uncharacterized protein</fullName>
    </submittedName>
</protein>
<comment type="caution">
    <text evidence="2">The sequence shown here is derived from an EMBL/GenBank/DDBJ whole genome shotgun (WGS) entry which is preliminary data.</text>
</comment>
<proteinExistence type="predicted"/>
<dbReference type="Proteomes" id="UP000319908">
    <property type="component" value="Unassembled WGS sequence"/>
</dbReference>
<organism evidence="2 3">
    <name type="scientific">Allorhodopirellula heiligendammensis</name>
    <dbReference type="NCBI Taxonomy" id="2714739"/>
    <lineage>
        <taxon>Bacteria</taxon>
        <taxon>Pseudomonadati</taxon>
        <taxon>Planctomycetota</taxon>
        <taxon>Planctomycetia</taxon>
        <taxon>Pirellulales</taxon>
        <taxon>Pirellulaceae</taxon>
        <taxon>Allorhodopirellula</taxon>
    </lineage>
</organism>
<feature type="transmembrane region" description="Helical" evidence="1">
    <location>
        <begin position="195"/>
        <end position="214"/>
    </location>
</feature>
<keyword evidence="1" id="KW-1133">Transmembrane helix</keyword>
<evidence type="ECO:0000313" key="2">
    <source>
        <dbReference type="EMBL" id="TWU17055.1"/>
    </source>
</evidence>
<reference evidence="2 3" key="1">
    <citation type="journal article" date="2020" name="Antonie Van Leeuwenhoek">
        <title>Rhodopirellula heiligendammensis sp. nov., Rhodopirellula pilleata sp. nov., and Rhodopirellula solitaria sp. nov. isolated from natural or artificial marine surfaces in Northern Germany and California, USA, and emended description of the genus Rhodopirellula.</title>
        <authorList>
            <person name="Kallscheuer N."/>
            <person name="Wiegand S."/>
            <person name="Jogler M."/>
            <person name="Boedeker C."/>
            <person name="Peeters S.H."/>
            <person name="Rast P."/>
            <person name="Heuer A."/>
            <person name="Jetten M.S.M."/>
            <person name="Rohde M."/>
            <person name="Jogler C."/>
        </authorList>
    </citation>
    <scope>NUCLEOTIDE SEQUENCE [LARGE SCALE GENOMIC DNA]</scope>
    <source>
        <strain evidence="2 3">Poly21</strain>
    </source>
</reference>
<dbReference type="EMBL" id="SJPU01000002">
    <property type="protein sequence ID" value="TWU17055.1"/>
    <property type="molecule type" value="Genomic_DNA"/>
</dbReference>
<dbReference type="AlphaFoldDB" id="A0A5C6BYQ1"/>